<evidence type="ECO:0000313" key="1">
    <source>
        <dbReference type="EMBL" id="QDV56999.1"/>
    </source>
</evidence>
<evidence type="ECO:0000313" key="2">
    <source>
        <dbReference type="Proteomes" id="UP000316770"/>
    </source>
</evidence>
<name>A0A518IV85_9BACT</name>
<gene>
    <name evidence="1" type="ORF">Mal33_30000</name>
</gene>
<accession>A0A518IV85</accession>
<keyword evidence="2" id="KW-1185">Reference proteome</keyword>
<reference evidence="1 2" key="1">
    <citation type="submission" date="2019-02" db="EMBL/GenBank/DDBJ databases">
        <title>Deep-cultivation of Planctomycetes and their phenomic and genomic characterization uncovers novel biology.</title>
        <authorList>
            <person name="Wiegand S."/>
            <person name="Jogler M."/>
            <person name="Boedeker C."/>
            <person name="Pinto D."/>
            <person name="Vollmers J."/>
            <person name="Rivas-Marin E."/>
            <person name="Kohn T."/>
            <person name="Peeters S.H."/>
            <person name="Heuer A."/>
            <person name="Rast P."/>
            <person name="Oberbeckmann S."/>
            <person name="Bunk B."/>
            <person name="Jeske O."/>
            <person name="Meyerdierks A."/>
            <person name="Storesund J.E."/>
            <person name="Kallscheuer N."/>
            <person name="Luecker S."/>
            <person name="Lage O.M."/>
            <person name="Pohl T."/>
            <person name="Merkel B.J."/>
            <person name="Hornburger P."/>
            <person name="Mueller R.-W."/>
            <person name="Bruemmer F."/>
            <person name="Labrenz M."/>
            <person name="Spormann A.M."/>
            <person name="Op den Camp H."/>
            <person name="Overmann J."/>
            <person name="Amann R."/>
            <person name="Jetten M.S.M."/>
            <person name="Mascher T."/>
            <person name="Medema M.H."/>
            <person name="Devos D.P."/>
            <person name="Kaster A.-K."/>
            <person name="Ovreas L."/>
            <person name="Rohde M."/>
            <person name="Galperin M.Y."/>
            <person name="Jogler C."/>
        </authorList>
    </citation>
    <scope>NUCLEOTIDE SEQUENCE [LARGE SCALE GENOMIC DNA]</scope>
    <source>
        <strain evidence="1 2">Mal33</strain>
    </source>
</reference>
<dbReference type="Proteomes" id="UP000316770">
    <property type="component" value="Chromosome"/>
</dbReference>
<proteinExistence type="predicted"/>
<dbReference type="AlphaFoldDB" id="A0A518IV85"/>
<sequence>MTTSSESIRASELQEWLVFGELEERSKAMFSNSLLETGSLQRAAKETERFLEGDAVFEIDDDGSFEAMVSARCGLRYFSGVDAERASNIAHATCRALDNQIKRAYDTLPPREALHTIDNVWNMVEKTCELAAARSRLLLSKLPKLESVKLPTWFEDSVSRWDNDDREMLNPGSLDAARKIVCCVAAEFPGLTARVSVGILGRVTLDWYMNDLRCCWMIEPTDLPFPATRVYEARQEPHGKMQTRIIHDMHSVINALRDSAKESNDN</sequence>
<dbReference type="RefSeq" id="WP_145286032.1">
    <property type="nucleotide sequence ID" value="NZ_CP036318.1"/>
</dbReference>
<organism evidence="1 2">
    <name type="scientific">Rosistilla oblonga</name>
    <dbReference type="NCBI Taxonomy" id="2527990"/>
    <lineage>
        <taxon>Bacteria</taxon>
        <taxon>Pseudomonadati</taxon>
        <taxon>Planctomycetota</taxon>
        <taxon>Planctomycetia</taxon>
        <taxon>Pirellulales</taxon>
        <taxon>Pirellulaceae</taxon>
        <taxon>Rosistilla</taxon>
    </lineage>
</organism>
<protein>
    <submittedName>
        <fullName evidence="1">Uncharacterized protein</fullName>
    </submittedName>
</protein>
<dbReference type="EMBL" id="CP036318">
    <property type="protein sequence ID" value="QDV56999.1"/>
    <property type="molecule type" value="Genomic_DNA"/>
</dbReference>